<feature type="region of interest" description="Disordered" evidence="1">
    <location>
        <begin position="110"/>
        <end position="130"/>
    </location>
</feature>
<proteinExistence type="predicted"/>
<evidence type="ECO:0000313" key="4">
    <source>
        <dbReference type="Proteomes" id="UP000291832"/>
    </source>
</evidence>
<gene>
    <name evidence="3" type="ORF">EV139_2647</name>
</gene>
<dbReference type="AlphaFoldDB" id="A0A4Q7TTB6"/>
<protein>
    <submittedName>
        <fullName evidence="3">Uncharacterized protein</fullName>
    </submittedName>
</protein>
<dbReference type="EMBL" id="SHKI01000006">
    <property type="protein sequence ID" value="RZT62938.1"/>
    <property type="molecule type" value="Genomic_DNA"/>
</dbReference>
<organism evidence="3 4">
    <name type="scientific">Leucobacter luti</name>
    <dbReference type="NCBI Taxonomy" id="340320"/>
    <lineage>
        <taxon>Bacteria</taxon>
        <taxon>Bacillati</taxon>
        <taxon>Actinomycetota</taxon>
        <taxon>Actinomycetes</taxon>
        <taxon>Micrococcales</taxon>
        <taxon>Microbacteriaceae</taxon>
        <taxon>Leucobacter</taxon>
    </lineage>
</organism>
<sequence>MSFSLRQIAALGFVVLCLLVVALICIFAPVQVALVALAGLLVVCVAVVLVFLRKVLSAVYQIRDTQGNASPAAPLSGEAQDLITDMSVRLERLERSLPDRLAARVAFELSRETSAQRSASDAPAATTLED</sequence>
<keyword evidence="2" id="KW-0812">Transmembrane</keyword>
<evidence type="ECO:0000256" key="2">
    <source>
        <dbReference type="SAM" id="Phobius"/>
    </source>
</evidence>
<name>A0A4Q7TTB6_9MICO</name>
<reference evidence="3 4" key="1">
    <citation type="journal article" date="2015" name="Stand. Genomic Sci.">
        <title>Genomic Encyclopedia of Bacterial and Archaeal Type Strains, Phase III: the genomes of soil and plant-associated and newly described type strains.</title>
        <authorList>
            <person name="Whitman W.B."/>
            <person name="Woyke T."/>
            <person name="Klenk H.P."/>
            <person name="Zhou Y."/>
            <person name="Lilburn T.G."/>
            <person name="Beck B.J."/>
            <person name="De Vos P."/>
            <person name="Vandamme P."/>
            <person name="Eisen J.A."/>
            <person name="Garrity G."/>
            <person name="Hugenholtz P."/>
            <person name="Kyrpides N.C."/>
        </authorList>
    </citation>
    <scope>NUCLEOTIDE SEQUENCE [LARGE SCALE GENOMIC DNA]</scope>
    <source>
        <strain evidence="3 4">RF6</strain>
    </source>
</reference>
<dbReference type="RefSeq" id="WP_130454799.1">
    <property type="nucleotide sequence ID" value="NZ_QYAG01000002.1"/>
</dbReference>
<feature type="transmembrane region" description="Helical" evidence="2">
    <location>
        <begin position="32"/>
        <end position="52"/>
    </location>
</feature>
<dbReference type="Proteomes" id="UP000291832">
    <property type="component" value="Unassembled WGS sequence"/>
</dbReference>
<evidence type="ECO:0000313" key="3">
    <source>
        <dbReference type="EMBL" id="RZT62938.1"/>
    </source>
</evidence>
<keyword evidence="2" id="KW-1133">Transmembrane helix</keyword>
<accession>A0A4Q7TTB6</accession>
<keyword evidence="4" id="KW-1185">Reference proteome</keyword>
<keyword evidence="2" id="KW-0472">Membrane</keyword>
<comment type="caution">
    <text evidence="3">The sequence shown here is derived from an EMBL/GenBank/DDBJ whole genome shotgun (WGS) entry which is preliminary data.</text>
</comment>
<evidence type="ECO:0000256" key="1">
    <source>
        <dbReference type="SAM" id="MobiDB-lite"/>
    </source>
</evidence>